<evidence type="ECO:0000313" key="8">
    <source>
        <dbReference type="Proteomes" id="UP001500618"/>
    </source>
</evidence>
<sequence length="692" mass="74985">MAPYAPDVPSPTSWLKRLVVGRPFRSDKLGETLLPKRVALPIFASDPLSSVAYATQEILLILSLAGLTFFHLAPWVGLAVIGLLTVVVISYRQVVRAYPTGGGSYEVASRNLGRSAGLVVAAALLVDYIMTVAVSVAAGVDNIISAIPELNPYRLGLNLGFIVVLTAMNLRGVRESGRAFAVPTYAFVVGVLVTIVIGLVRTASGHPPVAESAGYGIHPESVNLTTIAVVFLVLRAFSSGCTALTGVEAISNGVPAFRKPKSLNAARTMTAMGVLSIAMFAGITVLALITKVRIAENSCDLTGFAACATTPQRTVIAQIAAAVFGGDHNVFFYYIQATTALILILAANTAFNGFPLLGSILAQDRYMPRQLHTRGDRLTFSNGIIALAGVAGVLIVVFDGSTTRLIQLYIVGVFTSFTLCQAGMVRHWNRALPHATSTAERLRIHRSRFINAFGACITGVVLVVVMATKFINGAYLVVIAIPVLYVMMRSIHRHYSRVREQLRPDATSDILPSRVHAVVPVSTLHKPTLRAIAFARASKPDTLTAITVNVDDKETQALRTEWEEHNIPVPLTVVESPYREITRPLVEYVKNIRRVSTRDVVCVYIPEYVVGHWWEHLLHNQSALRLKGRLLFEPGVMVTSVPWQLESSIGPHRRRPQHSPGEVRRGIADPHLPSPPANPSPADHHREPAAVD</sequence>
<evidence type="ECO:0000256" key="3">
    <source>
        <dbReference type="ARBA" id="ARBA00022989"/>
    </source>
</evidence>
<evidence type="ECO:0000256" key="4">
    <source>
        <dbReference type="ARBA" id="ARBA00023136"/>
    </source>
</evidence>
<feature type="transmembrane region" description="Helical" evidence="6">
    <location>
        <begin position="404"/>
        <end position="428"/>
    </location>
</feature>
<feature type="transmembrane region" description="Helical" evidence="6">
    <location>
        <begin position="473"/>
        <end position="491"/>
    </location>
</feature>
<dbReference type="PANTHER" id="PTHR47704:SF1">
    <property type="entry name" value="POTASSIUM TRANSPORTER KIMA"/>
    <property type="match status" value="1"/>
</dbReference>
<dbReference type="Gene3D" id="1.20.1740.10">
    <property type="entry name" value="Amino acid/polyamine transporter I"/>
    <property type="match status" value="1"/>
</dbReference>
<keyword evidence="2 6" id="KW-0812">Transmembrane</keyword>
<evidence type="ECO:0000256" key="1">
    <source>
        <dbReference type="ARBA" id="ARBA00004141"/>
    </source>
</evidence>
<feature type="transmembrane region" description="Helical" evidence="6">
    <location>
        <begin position="449"/>
        <end position="467"/>
    </location>
</feature>
<keyword evidence="8" id="KW-1185">Reference proteome</keyword>
<protein>
    <submittedName>
        <fullName evidence="7">APC family permease</fullName>
    </submittedName>
</protein>
<evidence type="ECO:0000256" key="2">
    <source>
        <dbReference type="ARBA" id="ARBA00022692"/>
    </source>
</evidence>
<name>A0ABN2HPG0_9ACTN</name>
<feature type="transmembrane region" description="Helical" evidence="6">
    <location>
        <begin position="118"/>
        <end position="140"/>
    </location>
</feature>
<evidence type="ECO:0000313" key="7">
    <source>
        <dbReference type="EMBL" id="GAA1691100.1"/>
    </source>
</evidence>
<dbReference type="EMBL" id="BAAANY010000018">
    <property type="protein sequence ID" value="GAA1691100.1"/>
    <property type="molecule type" value="Genomic_DNA"/>
</dbReference>
<evidence type="ECO:0000256" key="6">
    <source>
        <dbReference type="SAM" id="Phobius"/>
    </source>
</evidence>
<dbReference type="PANTHER" id="PTHR47704">
    <property type="entry name" value="POTASSIUM TRANSPORTER KIMA"/>
    <property type="match status" value="1"/>
</dbReference>
<accession>A0ABN2HPG0</accession>
<keyword evidence="3 6" id="KW-1133">Transmembrane helix</keyword>
<dbReference type="InterPro" id="IPR002293">
    <property type="entry name" value="AA/rel_permease1"/>
</dbReference>
<reference evidence="7 8" key="1">
    <citation type="journal article" date="2019" name="Int. J. Syst. Evol. Microbiol.">
        <title>The Global Catalogue of Microorganisms (GCM) 10K type strain sequencing project: providing services to taxonomists for standard genome sequencing and annotation.</title>
        <authorList>
            <consortium name="The Broad Institute Genomics Platform"/>
            <consortium name="The Broad Institute Genome Sequencing Center for Infectious Disease"/>
            <person name="Wu L."/>
            <person name="Ma J."/>
        </authorList>
    </citation>
    <scope>NUCLEOTIDE SEQUENCE [LARGE SCALE GENOMIC DNA]</scope>
    <source>
        <strain evidence="7 8">JCM 14718</strain>
    </source>
</reference>
<feature type="region of interest" description="Disordered" evidence="5">
    <location>
        <begin position="648"/>
        <end position="692"/>
    </location>
</feature>
<comment type="subcellular location">
    <subcellularLocation>
        <location evidence="1">Membrane</location>
        <topology evidence="1">Multi-pass membrane protein</topology>
    </subcellularLocation>
</comment>
<dbReference type="Proteomes" id="UP001500618">
    <property type="component" value="Unassembled WGS sequence"/>
</dbReference>
<proteinExistence type="predicted"/>
<comment type="caution">
    <text evidence="7">The sequence shown here is derived from an EMBL/GenBank/DDBJ whole genome shotgun (WGS) entry which is preliminary data.</text>
</comment>
<evidence type="ECO:0000256" key="5">
    <source>
        <dbReference type="SAM" id="MobiDB-lite"/>
    </source>
</evidence>
<feature type="transmembrane region" description="Helical" evidence="6">
    <location>
        <begin position="224"/>
        <end position="247"/>
    </location>
</feature>
<feature type="transmembrane region" description="Helical" evidence="6">
    <location>
        <begin position="58"/>
        <end position="89"/>
    </location>
</feature>
<feature type="transmembrane region" description="Helical" evidence="6">
    <location>
        <begin position="268"/>
        <end position="289"/>
    </location>
</feature>
<dbReference type="InterPro" id="IPR053153">
    <property type="entry name" value="APC_K+_Transporter"/>
</dbReference>
<feature type="transmembrane region" description="Helical" evidence="6">
    <location>
        <begin position="378"/>
        <end position="398"/>
    </location>
</feature>
<organism evidence="7 8">
    <name type="scientific">Fodinicola feengrottensis</name>
    <dbReference type="NCBI Taxonomy" id="435914"/>
    <lineage>
        <taxon>Bacteria</taxon>
        <taxon>Bacillati</taxon>
        <taxon>Actinomycetota</taxon>
        <taxon>Actinomycetes</taxon>
        <taxon>Mycobacteriales</taxon>
        <taxon>Fodinicola</taxon>
    </lineage>
</organism>
<feature type="transmembrane region" description="Helical" evidence="6">
    <location>
        <begin position="331"/>
        <end position="357"/>
    </location>
</feature>
<dbReference type="Pfam" id="PF13520">
    <property type="entry name" value="AA_permease_2"/>
    <property type="match status" value="1"/>
</dbReference>
<keyword evidence="4 6" id="KW-0472">Membrane</keyword>
<feature type="transmembrane region" description="Helical" evidence="6">
    <location>
        <begin position="182"/>
        <end position="204"/>
    </location>
</feature>
<feature type="compositionally biased region" description="Basic and acidic residues" evidence="5">
    <location>
        <begin position="682"/>
        <end position="692"/>
    </location>
</feature>
<feature type="transmembrane region" description="Helical" evidence="6">
    <location>
        <begin position="152"/>
        <end position="170"/>
    </location>
</feature>
<gene>
    <name evidence="7" type="ORF">GCM10009765_45720</name>
</gene>